<name>A0A919W2G6_9ACTN</name>
<dbReference type="InterPro" id="IPR011711">
    <property type="entry name" value="GntR_C"/>
</dbReference>
<organism evidence="5 6">
    <name type="scientific">Paractinoplanes toevensis</name>
    <dbReference type="NCBI Taxonomy" id="571911"/>
    <lineage>
        <taxon>Bacteria</taxon>
        <taxon>Bacillati</taxon>
        <taxon>Actinomycetota</taxon>
        <taxon>Actinomycetes</taxon>
        <taxon>Micromonosporales</taxon>
        <taxon>Micromonosporaceae</taxon>
        <taxon>Paractinoplanes</taxon>
    </lineage>
</organism>
<protein>
    <submittedName>
        <fullName evidence="5">GntR family transcriptional regulator</fullName>
    </submittedName>
</protein>
<reference evidence="5 6" key="1">
    <citation type="submission" date="2021-03" db="EMBL/GenBank/DDBJ databases">
        <title>Whole genome shotgun sequence of Actinoplanes toevensis NBRC 105298.</title>
        <authorList>
            <person name="Komaki H."/>
            <person name="Tamura T."/>
        </authorList>
    </citation>
    <scope>NUCLEOTIDE SEQUENCE [LARGE SCALE GENOMIC DNA]</scope>
    <source>
        <strain evidence="5 6">NBRC 105298</strain>
    </source>
</reference>
<dbReference type="PANTHER" id="PTHR43537">
    <property type="entry name" value="TRANSCRIPTIONAL REGULATOR, GNTR FAMILY"/>
    <property type="match status" value="1"/>
</dbReference>
<dbReference type="RefSeq" id="WP_213007498.1">
    <property type="nucleotide sequence ID" value="NZ_BOQN01000049.1"/>
</dbReference>
<evidence type="ECO:0000256" key="1">
    <source>
        <dbReference type="ARBA" id="ARBA00023015"/>
    </source>
</evidence>
<evidence type="ECO:0000313" key="5">
    <source>
        <dbReference type="EMBL" id="GIM91594.1"/>
    </source>
</evidence>
<dbReference type="Gene3D" id="1.10.10.10">
    <property type="entry name" value="Winged helix-like DNA-binding domain superfamily/Winged helix DNA-binding domain"/>
    <property type="match status" value="1"/>
</dbReference>
<dbReference type="Pfam" id="PF00392">
    <property type="entry name" value="GntR"/>
    <property type="match status" value="1"/>
</dbReference>
<keyword evidence="2" id="KW-0238">DNA-binding</keyword>
<dbReference type="SMART" id="SM00345">
    <property type="entry name" value="HTH_GNTR"/>
    <property type="match status" value="1"/>
</dbReference>
<proteinExistence type="predicted"/>
<dbReference type="PRINTS" id="PR00035">
    <property type="entry name" value="HTHGNTR"/>
</dbReference>
<comment type="caution">
    <text evidence="5">The sequence shown here is derived from an EMBL/GenBank/DDBJ whole genome shotgun (WGS) entry which is preliminary data.</text>
</comment>
<evidence type="ECO:0000313" key="6">
    <source>
        <dbReference type="Proteomes" id="UP000677082"/>
    </source>
</evidence>
<evidence type="ECO:0000256" key="3">
    <source>
        <dbReference type="ARBA" id="ARBA00023163"/>
    </source>
</evidence>
<dbReference type="PANTHER" id="PTHR43537:SF5">
    <property type="entry name" value="UXU OPERON TRANSCRIPTIONAL REGULATOR"/>
    <property type="match status" value="1"/>
</dbReference>
<accession>A0A919W2G6</accession>
<dbReference type="SUPFAM" id="SSF46785">
    <property type="entry name" value="Winged helix' DNA-binding domain"/>
    <property type="match status" value="1"/>
</dbReference>
<evidence type="ECO:0000259" key="4">
    <source>
        <dbReference type="PROSITE" id="PS50949"/>
    </source>
</evidence>
<gene>
    <name evidence="5" type="ORF">Ato02nite_033870</name>
</gene>
<dbReference type="PROSITE" id="PS50949">
    <property type="entry name" value="HTH_GNTR"/>
    <property type="match status" value="1"/>
</dbReference>
<keyword evidence="6" id="KW-1185">Reference proteome</keyword>
<keyword evidence="3" id="KW-0804">Transcription</keyword>
<dbReference type="Pfam" id="PF07729">
    <property type="entry name" value="FCD"/>
    <property type="match status" value="1"/>
</dbReference>
<evidence type="ECO:0000256" key="2">
    <source>
        <dbReference type="ARBA" id="ARBA00023125"/>
    </source>
</evidence>
<dbReference type="Gene3D" id="1.20.120.530">
    <property type="entry name" value="GntR ligand-binding domain-like"/>
    <property type="match status" value="1"/>
</dbReference>
<dbReference type="EMBL" id="BOQN01000049">
    <property type="protein sequence ID" value="GIM91594.1"/>
    <property type="molecule type" value="Genomic_DNA"/>
</dbReference>
<dbReference type="SUPFAM" id="SSF48008">
    <property type="entry name" value="GntR ligand-binding domain-like"/>
    <property type="match status" value="1"/>
</dbReference>
<keyword evidence="1" id="KW-0805">Transcription regulation</keyword>
<dbReference type="GO" id="GO:0003677">
    <property type="term" value="F:DNA binding"/>
    <property type="evidence" value="ECO:0007669"/>
    <property type="project" value="UniProtKB-KW"/>
</dbReference>
<feature type="domain" description="HTH gntR-type" evidence="4">
    <location>
        <begin position="8"/>
        <end position="75"/>
    </location>
</feature>
<sequence length="221" mass="24446">MTIGTTDRSLSTQVYEFLRERIISGELEPGRRLVEREICEQLNVSRIPLREALPQLEADGFIRTMPRRGAMVTQLTLRDIEELFDVRESLEVLAARLAAANPDPIALAGLETRISAARSALDRGSDHEAAAANVAFHDDVLAMSRNRLLHGLMQPLNGRMQWLFRMTADRDIRVQCAEHEGLYAAIRDGNVELAASLAFAHVAGGRQPSLALLADVLPADR</sequence>
<dbReference type="InterPro" id="IPR008920">
    <property type="entry name" value="TF_FadR/GntR_C"/>
</dbReference>
<dbReference type="CDD" id="cd07377">
    <property type="entry name" value="WHTH_GntR"/>
    <property type="match status" value="1"/>
</dbReference>
<dbReference type="SMART" id="SM00895">
    <property type="entry name" value="FCD"/>
    <property type="match status" value="1"/>
</dbReference>
<dbReference type="AlphaFoldDB" id="A0A919W2G6"/>
<dbReference type="InterPro" id="IPR036390">
    <property type="entry name" value="WH_DNA-bd_sf"/>
</dbReference>
<dbReference type="InterPro" id="IPR036388">
    <property type="entry name" value="WH-like_DNA-bd_sf"/>
</dbReference>
<dbReference type="InterPro" id="IPR000524">
    <property type="entry name" value="Tscrpt_reg_HTH_GntR"/>
</dbReference>
<dbReference type="GO" id="GO:0003700">
    <property type="term" value="F:DNA-binding transcription factor activity"/>
    <property type="evidence" value="ECO:0007669"/>
    <property type="project" value="InterPro"/>
</dbReference>
<dbReference type="Proteomes" id="UP000677082">
    <property type="component" value="Unassembled WGS sequence"/>
</dbReference>